<organism evidence="1 2">
    <name type="scientific">Calycomorphotria hydatis</name>
    <dbReference type="NCBI Taxonomy" id="2528027"/>
    <lineage>
        <taxon>Bacteria</taxon>
        <taxon>Pseudomonadati</taxon>
        <taxon>Planctomycetota</taxon>
        <taxon>Planctomycetia</taxon>
        <taxon>Planctomycetales</taxon>
        <taxon>Planctomycetaceae</taxon>
        <taxon>Calycomorphotria</taxon>
    </lineage>
</organism>
<dbReference type="AlphaFoldDB" id="A0A517TDB3"/>
<sequence length="128" mass="14676">MPNSSPTPAELIAESQYVMAHAWMVRTFLKHSEESEEFPELLEMARAIFDLCRALETRLDDQTAYFRMLRKKLGKFRKAAEKFRVDAPEVSTHMNFEQAVISVDGCVIALEQILEQGEEALRQQVPTS</sequence>
<evidence type="ECO:0000313" key="1">
    <source>
        <dbReference type="EMBL" id="QDT66357.1"/>
    </source>
</evidence>
<proteinExistence type="predicted"/>
<accession>A0A517TDB3</accession>
<evidence type="ECO:0000313" key="2">
    <source>
        <dbReference type="Proteomes" id="UP000319976"/>
    </source>
</evidence>
<dbReference type="EMBL" id="CP036316">
    <property type="protein sequence ID" value="QDT66357.1"/>
    <property type="molecule type" value="Genomic_DNA"/>
</dbReference>
<dbReference type="OrthoDB" id="281568at2"/>
<protein>
    <submittedName>
        <fullName evidence="1">Uncharacterized protein</fullName>
    </submittedName>
</protein>
<keyword evidence="2" id="KW-1185">Reference proteome</keyword>
<reference evidence="1 2" key="1">
    <citation type="submission" date="2019-02" db="EMBL/GenBank/DDBJ databases">
        <title>Deep-cultivation of Planctomycetes and their phenomic and genomic characterization uncovers novel biology.</title>
        <authorList>
            <person name="Wiegand S."/>
            <person name="Jogler M."/>
            <person name="Boedeker C."/>
            <person name="Pinto D."/>
            <person name="Vollmers J."/>
            <person name="Rivas-Marin E."/>
            <person name="Kohn T."/>
            <person name="Peeters S.H."/>
            <person name="Heuer A."/>
            <person name="Rast P."/>
            <person name="Oberbeckmann S."/>
            <person name="Bunk B."/>
            <person name="Jeske O."/>
            <person name="Meyerdierks A."/>
            <person name="Storesund J.E."/>
            <person name="Kallscheuer N."/>
            <person name="Luecker S."/>
            <person name="Lage O.M."/>
            <person name="Pohl T."/>
            <person name="Merkel B.J."/>
            <person name="Hornburger P."/>
            <person name="Mueller R.-W."/>
            <person name="Bruemmer F."/>
            <person name="Labrenz M."/>
            <person name="Spormann A.M."/>
            <person name="Op den Camp H."/>
            <person name="Overmann J."/>
            <person name="Amann R."/>
            <person name="Jetten M.S.M."/>
            <person name="Mascher T."/>
            <person name="Medema M.H."/>
            <person name="Devos D.P."/>
            <person name="Kaster A.-K."/>
            <person name="Ovreas L."/>
            <person name="Rohde M."/>
            <person name="Galperin M.Y."/>
            <person name="Jogler C."/>
        </authorList>
    </citation>
    <scope>NUCLEOTIDE SEQUENCE [LARGE SCALE GENOMIC DNA]</scope>
    <source>
        <strain evidence="1 2">V22</strain>
    </source>
</reference>
<dbReference type="KEGG" id="chya:V22_36230"/>
<dbReference type="RefSeq" id="WP_145265384.1">
    <property type="nucleotide sequence ID" value="NZ_CP036316.1"/>
</dbReference>
<dbReference type="Proteomes" id="UP000319976">
    <property type="component" value="Chromosome"/>
</dbReference>
<name>A0A517TDB3_9PLAN</name>
<gene>
    <name evidence="1" type="ORF">V22_36230</name>
</gene>